<evidence type="ECO:0000313" key="3">
    <source>
        <dbReference type="Proteomes" id="UP001162734"/>
    </source>
</evidence>
<dbReference type="EMBL" id="AP025592">
    <property type="protein sequence ID" value="BDG08217.1"/>
    <property type="molecule type" value="Genomic_DNA"/>
</dbReference>
<proteinExistence type="predicted"/>
<gene>
    <name evidence="2" type="ORF">AMPC_13300</name>
</gene>
<accession>A0ABM7X8R0</accession>
<evidence type="ECO:0000313" key="2">
    <source>
        <dbReference type="EMBL" id="BDG08217.1"/>
    </source>
</evidence>
<feature type="region of interest" description="Disordered" evidence="1">
    <location>
        <begin position="16"/>
        <end position="41"/>
    </location>
</feature>
<evidence type="ECO:0008006" key="4">
    <source>
        <dbReference type="Google" id="ProtNLM"/>
    </source>
</evidence>
<name>A0ABM7X8R0_9BACT</name>
<keyword evidence="3" id="KW-1185">Reference proteome</keyword>
<dbReference type="Proteomes" id="UP001162734">
    <property type="component" value="Chromosome"/>
</dbReference>
<sequence>MWRVLLALLLVACRSGESGPNKSEAATPVSQQHGPSAEEQARLEEERLLQQHAAYVASLAAVDFRSLRTFDQKTAPLGLTVEQLKARRFKCRVRREGGEHMAIALTGYSPPWEALFPVEAGAYVGLRRKDLVFHSLDQRVATAYTLDCSRSWDDFGHTAYAMALKSTGEIFAVAKTVDVNAADRAAAFDIVAGALKEQCTGTMGSVHEATSASLERKMPVRATYCDQGSVRIVISNGSAPIAPELNCEVAYVDRLLWDKYLKASREAIKAENEAQAKSLKKAL</sequence>
<evidence type="ECO:0000256" key="1">
    <source>
        <dbReference type="SAM" id="MobiDB-lite"/>
    </source>
</evidence>
<organism evidence="2 3">
    <name type="scientific">Anaeromyxobacter paludicola</name>
    <dbReference type="NCBI Taxonomy" id="2918171"/>
    <lineage>
        <taxon>Bacteria</taxon>
        <taxon>Pseudomonadati</taxon>
        <taxon>Myxococcota</taxon>
        <taxon>Myxococcia</taxon>
        <taxon>Myxococcales</taxon>
        <taxon>Cystobacterineae</taxon>
        <taxon>Anaeromyxobacteraceae</taxon>
        <taxon>Anaeromyxobacter</taxon>
    </lineage>
</organism>
<reference evidence="3" key="1">
    <citation type="journal article" date="2022" name="Int. J. Syst. Evol. Microbiol.">
        <title>Anaeromyxobacter oryzae sp. nov., Anaeromyxobacter diazotrophicus sp. nov. and Anaeromyxobacter paludicola sp. nov., isolated from paddy soils.</title>
        <authorList>
            <person name="Itoh H."/>
            <person name="Xu Z."/>
            <person name="Mise K."/>
            <person name="Masuda Y."/>
            <person name="Ushijima N."/>
            <person name="Hayakawa C."/>
            <person name="Shiratori Y."/>
            <person name="Senoo K."/>
        </authorList>
    </citation>
    <scope>NUCLEOTIDE SEQUENCE [LARGE SCALE GENOMIC DNA]</scope>
    <source>
        <strain evidence="3">Red630</strain>
    </source>
</reference>
<protein>
    <recommendedName>
        <fullName evidence="4">Lipoprotein</fullName>
    </recommendedName>
</protein>